<sequence length="91" mass="10391">MHSLLVLLGTLADINLHKFHRLLTSVLTFGFSLHVVALDLAPIPPPLREAIRDYNPSQESRHKHHWYQSRKTFFFISSNTSGAINLNCILL</sequence>
<evidence type="ECO:0000313" key="1">
    <source>
        <dbReference type="EMBL" id="KAK0714998.1"/>
    </source>
</evidence>
<protein>
    <submittedName>
        <fullName evidence="1">Uncharacterized protein</fullName>
    </submittedName>
</protein>
<keyword evidence="2" id="KW-1185">Reference proteome</keyword>
<dbReference type="AlphaFoldDB" id="A0AA40AFS4"/>
<reference evidence="1" key="1">
    <citation type="submission" date="2023-06" db="EMBL/GenBank/DDBJ databases">
        <title>Genome-scale phylogeny and comparative genomics of the fungal order Sordariales.</title>
        <authorList>
            <consortium name="Lawrence Berkeley National Laboratory"/>
            <person name="Hensen N."/>
            <person name="Bonometti L."/>
            <person name="Westerberg I."/>
            <person name="Brannstrom I.O."/>
            <person name="Guillou S."/>
            <person name="Cros-Aarteil S."/>
            <person name="Calhoun S."/>
            <person name="Haridas S."/>
            <person name="Kuo A."/>
            <person name="Mondo S."/>
            <person name="Pangilinan J."/>
            <person name="Riley R."/>
            <person name="Labutti K."/>
            <person name="Andreopoulos B."/>
            <person name="Lipzen A."/>
            <person name="Chen C."/>
            <person name="Yanf M."/>
            <person name="Daum C."/>
            <person name="Ng V."/>
            <person name="Clum A."/>
            <person name="Steindorff A."/>
            <person name="Ohm R."/>
            <person name="Martin F."/>
            <person name="Silar P."/>
            <person name="Natvig D."/>
            <person name="Lalanne C."/>
            <person name="Gautier V."/>
            <person name="Ament-Velasquez S.L."/>
            <person name="Kruys A."/>
            <person name="Hutchinson M.I."/>
            <person name="Powell A.J."/>
            <person name="Barry K."/>
            <person name="Miller A.N."/>
            <person name="Grigoriev I.V."/>
            <person name="Debuchy R."/>
            <person name="Gladieux P."/>
            <person name="Thoren M.H."/>
            <person name="Johannesson H."/>
        </authorList>
    </citation>
    <scope>NUCLEOTIDE SEQUENCE</scope>
    <source>
        <strain evidence="1">SMH4607-1</strain>
    </source>
</reference>
<accession>A0AA40AFS4</accession>
<dbReference type="Proteomes" id="UP001172102">
    <property type="component" value="Unassembled WGS sequence"/>
</dbReference>
<comment type="caution">
    <text evidence="1">The sequence shown here is derived from an EMBL/GenBank/DDBJ whole genome shotgun (WGS) entry which is preliminary data.</text>
</comment>
<proteinExistence type="predicted"/>
<evidence type="ECO:0000313" key="2">
    <source>
        <dbReference type="Proteomes" id="UP001172102"/>
    </source>
</evidence>
<dbReference type="EMBL" id="JAUKUA010000004">
    <property type="protein sequence ID" value="KAK0714998.1"/>
    <property type="molecule type" value="Genomic_DNA"/>
</dbReference>
<gene>
    <name evidence="1" type="ORF">B0H67DRAFT_579715</name>
</gene>
<organism evidence="1 2">
    <name type="scientific">Lasiosphaeris hirsuta</name>
    <dbReference type="NCBI Taxonomy" id="260670"/>
    <lineage>
        <taxon>Eukaryota</taxon>
        <taxon>Fungi</taxon>
        <taxon>Dikarya</taxon>
        <taxon>Ascomycota</taxon>
        <taxon>Pezizomycotina</taxon>
        <taxon>Sordariomycetes</taxon>
        <taxon>Sordariomycetidae</taxon>
        <taxon>Sordariales</taxon>
        <taxon>Lasiosphaeriaceae</taxon>
        <taxon>Lasiosphaeris</taxon>
    </lineage>
</organism>
<name>A0AA40AFS4_9PEZI</name>